<gene>
    <name evidence="2" type="ORF">NM203_10790</name>
</gene>
<feature type="transmembrane region" description="Helical" evidence="1">
    <location>
        <begin position="70"/>
        <end position="89"/>
    </location>
</feature>
<keyword evidence="1" id="KW-0472">Membrane</keyword>
<keyword evidence="1" id="KW-1133">Transmembrane helix</keyword>
<dbReference type="Proteomes" id="UP001651690">
    <property type="component" value="Unassembled WGS sequence"/>
</dbReference>
<feature type="transmembrane region" description="Helical" evidence="1">
    <location>
        <begin position="221"/>
        <end position="242"/>
    </location>
</feature>
<reference evidence="2 3" key="1">
    <citation type="submission" date="2022-06" db="EMBL/GenBank/DDBJ databases">
        <title>Mycolicibacterium sp. CAU 1645 isolated from seawater.</title>
        <authorList>
            <person name="Kim W."/>
        </authorList>
    </citation>
    <scope>NUCLEOTIDE SEQUENCE [LARGE SCALE GENOMIC DNA]</scope>
    <source>
        <strain evidence="2 3">CAU 1645</strain>
    </source>
</reference>
<comment type="caution">
    <text evidence="2">The sequence shown here is derived from an EMBL/GenBank/DDBJ whole genome shotgun (WGS) entry which is preliminary data.</text>
</comment>
<sequence>MAETPEPRTPVDDFARRAARIAGDAEHHVPSWLRPGDPESRWPVLIAIVAVIALQRAIPEQYTVVPRWPLIALEVALLVVLLVLNPVRLTRSTALGKWTSLSLTAAITVDNTLSAAILDYRILTGQVSNSPELLLGSGAAILVTNVIAFGIWFWELDRGGPFARRAGAQPYPDFLFPQMTDPRNAKPDWRPMFVDYLYVSFTNSVAFSPTDTMPLSRWAKLMMTVQAIVATTTLALVIARAVNVLG</sequence>
<dbReference type="RefSeq" id="WP_255059886.1">
    <property type="nucleotide sequence ID" value="NZ_JANDBD010000004.1"/>
</dbReference>
<evidence type="ECO:0008006" key="4">
    <source>
        <dbReference type="Google" id="ProtNLM"/>
    </source>
</evidence>
<protein>
    <recommendedName>
        <fullName evidence="4">DUF1345 domain-containing protein</fullName>
    </recommendedName>
</protein>
<keyword evidence="1" id="KW-0812">Transmembrane</keyword>
<keyword evidence="3" id="KW-1185">Reference proteome</keyword>
<accession>A0ABT1M0I9</accession>
<name>A0ABT1M0I9_9MYCO</name>
<evidence type="ECO:0000256" key="1">
    <source>
        <dbReference type="SAM" id="Phobius"/>
    </source>
</evidence>
<organism evidence="2 3">
    <name type="scientific">Mycolicibacterium arenosum</name>
    <dbReference type="NCBI Taxonomy" id="2952157"/>
    <lineage>
        <taxon>Bacteria</taxon>
        <taxon>Bacillati</taxon>
        <taxon>Actinomycetota</taxon>
        <taxon>Actinomycetes</taxon>
        <taxon>Mycobacteriales</taxon>
        <taxon>Mycobacteriaceae</taxon>
        <taxon>Mycolicibacterium</taxon>
    </lineage>
</organism>
<evidence type="ECO:0000313" key="3">
    <source>
        <dbReference type="Proteomes" id="UP001651690"/>
    </source>
</evidence>
<dbReference type="EMBL" id="JANDBD010000004">
    <property type="protein sequence ID" value="MCP9272668.1"/>
    <property type="molecule type" value="Genomic_DNA"/>
</dbReference>
<proteinExistence type="predicted"/>
<feature type="transmembrane region" description="Helical" evidence="1">
    <location>
        <begin position="133"/>
        <end position="154"/>
    </location>
</feature>
<evidence type="ECO:0000313" key="2">
    <source>
        <dbReference type="EMBL" id="MCP9272668.1"/>
    </source>
</evidence>